<keyword evidence="2" id="KW-1185">Reference proteome</keyword>
<dbReference type="AlphaFoldDB" id="A0A6A6NKZ8"/>
<name>A0A6A6NKZ8_9PEZI</name>
<gene>
    <name evidence="1" type="ORF">BDY21DRAFT_359348</name>
</gene>
<evidence type="ECO:0000313" key="1">
    <source>
        <dbReference type="EMBL" id="KAF2452392.1"/>
    </source>
</evidence>
<protein>
    <submittedName>
        <fullName evidence="1">Uncharacterized protein</fullName>
    </submittedName>
</protein>
<reference evidence="1" key="1">
    <citation type="journal article" date="2020" name="Stud. Mycol.">
        <title>101 Dothideomycetes genomes: a test case for predicting lifestyles and emergence of pathogens.</title>
        <authorList>
            <person name="Haridas S."/>
            <person name="Albert R."/>
            <person name="Binder M."/>
            <person name="Bloem J."/>
            <person name="Labutti K."/>
            <person name="Salamov A."/>
            <person name="Andreopoulos B."/>
            <person name="Baker S."/>
            <person name="Barry K."/>
            <person name="Bills G."/>
            <person name="Bluhm B."/>
            <person name="Cannon C."/>
            <person name="Castanera R."/>
            <person name="Culley D."/>
            <person name="Daum C."/>
            <person name="Ezra D."/>
            <person name="Gonzalez J."/>
            <person name="Henrissat B."/>
            <person name="Kuo A."/>
            <person name="Liang C."/>
            <person name="Lipzen A."/>
            <person name="Lutzoni F."/>
            <person name="Magnuson J."/>
            <person name="Mondo S."/>
            <person name="Nolan M."/>
            <person name="Ohm R."/>
            <person name="Pangilinan J."/>
            <person name="Park H.-J."/>
            <person name="Ramirez L."/>
            <person name="Alfaro M."/>
            <person name="Sun H."/>
            <person name="Tritt A."/>
            <person name="Yoshinaga Y."/>
            <person name="Zwiers L.-H."/>
            <person name="Turgeon B."/>
            <person name="Goodwin S."/>
            <person name="Spatafora J."/>
            <person name="Crous P."/>
            <person name="Grigoriev I."/>
        </authorList>
    </citation>
    <scope>NUCLEOTIDE SEQUENCE</scope>
    <source>
        <strain evidence="1">ATCC 16933</strain>
    </source>
</reference>
<dbReference type="EMBL" id="MU001710">
    <property type="protein sequence ID" value="KAF2452392.1"/>
    <property type="molecule type" value="Genomic_DNA"/>
</dbReference>
<accession>A0A6A6NKZ8</accession>
<evidence type="ECO:0000313" key="2">
    <source>
        <dbReference type="Proteomes" id="UP000799766"/>
    </source>
</evidence>
<dbReference type="Proteomes" id="UP000799766">
    <property type="component" value="Unassembled WGS sequence"/>
</dbReference>
<organism evidence="1 2">
    <name type="scientific">Lineolata rhizophorae</name>
    <dbReference type="NCBI Taxonomy" id="578093"/>
    <lineage>
        <taxon>Eukaryota</taxon>
        <taxon>Fungi</taxon>
        <taxon>Dikarya</taxon>
        <taxon>Ascomycota</taxon>
        <taxon>Pezizomycotina</taxon>
        <taxon>Dothideomycetes</taxon>
        <taxon>Dothideomycetes incertae sedis</taxon>
        <taxon>Lineolatales</taxon>
        <taxon>Lineolataceae</taxon>
        <taxon>Lineolata</taxon>
    </lineage>
</organism>
<proteinExistence type="predicted"/>
<sequence>MYSILALSARLNSDRHPVESSGSLYSWNSGREEGVHARIAVISELIACPDVGSARWSRATRQFFRA</sequence>